<feature type="transmembrane region" description="Helical" evidence="1">
    <location>
        <begin position="12"/>
        <end position="31"/>
    </location>
</feature>
<feature type="transmembrane region" description="Helical" evidence="1">
    <location>
        <begin position="173"/>
        <end position="192"/>
    </location>
</feature>
<name>A0A8H4QLB6_9AGAR</name>
<dbReference type="Proteomes" id="UP000521872">
    <property type="component" value="Unassembled WGS sequence"/>
</dbReference>
<feature type="transmembrane region" description="Helical" evidence="1">
    <location>
        <begin position="247"/>
        <end position="269"/>
    </location>
</feature>
<proteinExistence type="predicted"/>
<protein>
    <submittedName>
        <fullName evidence="2">Uncharacterized protein</fullName>
    </submittedName>
</protein>
<feature type="transmembrane region" description="Helical" evidence="1">
    <location>
        <begin position="317"/>
        <end position="336"/>
    </location>
</feature>
<keyword evidence="3" id="KW-1185">Reference proteome</keyword>
<comment type="caution">
    <text evidence="2">The sequence shown here is derived from an EMBL/GenBank/DDBJ whole genome shotgun (WGS) entry which is preliminary data.</text>
</comment>
<dbReference type="AlphaFoldDB" id="A0A8H4QLB6"/>
<evidence type="ECO:0000313" key="3">
    <source>
        <dbReference type="Proteomes" id="UP000521872"/>
    </source>
</evidence>
<keyword evidence="1" id="KW-0472">Membrane</keyword>
<sequence length="383" mass="41740">MSSNTAQKLTIAAMIVLAASSIYFIIVLQFLNGTMDILDSYADNTPHYLPPTPAGNVVPLRLKYTSIVPLDLLINRLTPFFWPLITGAMPELTLFGIYMAGQLVASEVLVVVEGERSGNRGRAISYSTLWGLTWQNLPWGLIQPIYNTVHLVTGTAMTPTTASVSGNVKAISTIPWAVTIGYIVPSLLMCLPSPQLISHETHQAFLFLWQLFPLWIGISHLVLKALVGTSAGSQRTSLSALRGTYTFGLFIATAAHLSILSYVLVLTFGPSNVKGLLTSLIPPSFLPTTPSLVFTHFPPFTSPQAKVSRVEIGIMSLLQYDTIFAGFSSLLWASYLASRNFWSGFVRAAVYTILFGPCGAALAVMWKRDEDVFAAQAKDSKKE</sequence>
<organism evidence="2 3">
    <name type="scientific">Agrocybe pediades</name>
    <dbReference type="NCBI Taxonomy" id="84607"/>
    <lineage>
        <taxon>Eukaryota</taxon>
        <taxon>Fungi</taxon>
        <taxon>Dikarya</taxon>
        <taxon>Basidiomycota</taxon>
        <taxon>Agaricomycotina</taxon>
        <taxon>Agaricomycetes</taxon>
        <taxon>Agaricomycetidae</taxon>
        <taxon>Agaricales</taxon>
        <taxon>Agaricineae</taxon>
        <taxon>Strophariaceae</taxon>
        <taxon>Agrocybe</taxon>
    </lineage>
</organism>
<dbReference type="EMBL" id="JAACJL010000046">
    <property type="protein sequence ID" value="KAF4612906.1"/>
    <property type="molecule type" value="Genomic_DNA"/>
</dbReference>
<gene>
    <name evidence="2" type="ORF">D9613_010907</name>
</gene>
<reference evidence="2 3" key="1">
    <citation type="submission" date="2019-12" db="EMBL/GenBank/DDBJ databases">
        <authorList>
            <person name="Floudas D."/>
            <person name="Bentzer J."/>
            <person name="Ahren D."/>
            <person name="Johansson T."/>
            <person name="Persson P."/>
            <person name="Tunlid A."/>
        </authorList>
    </citation>
    <scope>NUCLEOTIDE SEQUENCE [LARGE SCALE GENOMIC DNA]</scope>
    <source>
        <strain evidence="2 3">CBS 102.39</strain>
    </source>
</reference>
<feature type="transmembrane region" description="Helical" evidence="1">
    <location>
        <begin position="348"/>
        <end position="366"/>
    </location>
</feature>
<accession>A0A8H4QLB6</accession>
<evidence type="ECO:0000313" key="2">
    <source>
        <dbReference type="EMBL" id="KAF4612906.1"/>
    </source>
</evidence>
<evidence type="ECO:0000256" key="1">
    <source>
        <dbReference type="SAM" id="Phobius"/>
    </source>
</evidence>
<keyword evidence="1" id="KW-0812">Transmembrane</keyword>
<keyword evidence="1" id="KW-1133">Transmembrane helix</keyword>
<feature type="transmembrane region" description="Helical" evidence="1">
    <location>
        <begin position="204"/>
        <end position="227"/>
    </location>
</feature>